<organism evidence="1 2">
    <name type="scientific">Pseudoalteromonas luteoviolacea S4054</name>
    <dbReference type="NCBI Taxonomy" id="1129367"/>
    <lineage>
        <taxon>Bacteria</taxon>
        <taxon>Pseudomonadati</taxon>
        <taxon>Pseudomonadota</taxon>
        <taxon>Gammaproteobacteria</taxon>
        <taxon>Alteromonadales</taxon>
        <taxon>Pseudoalteromonadaceae</taxon>
        <taxon>Pseudoalteromonas</taxon>
    </lineage>
</organism>
<sequence length="127" mass="13795">MFNFCGPDYTLGNKVWELKPISYSSGPLNVLAENQLSSYTSGGSPFVAGTGVELLGTDLMGAGAMFFEDAYYEIVLYANDHSGVFYYDAHKMTAQNLLNYQRAVDKTVPAINSGSNQSSIRSCPVIN</sequence>
<dbReference type="AlphaFoldDB" id="A0A0F6AH03"/>
<protein>
    <submittedName>
        <fullName evidence="1">Uncharacterized protein</fullName>
    </submittedName>
</protein>
<dbReference type="Proteomes" id="UP000033434">
    <property type="component" value="Unassembled WGS sequence"/>
</dbReference>
<accession>A0A0F6AH03</accession>
<proteinExistence type="predicted"/>
<dbReference type="EMBL" id="AUXW01000025">
    <property type="protein sequence ID" value="KKE85500.1"/>
    <property type="molecule type" value="Genomic_DNA"/>
</dbReference>
<evidence type="ECO:0000313" key="1">
    <source>
        <dbReference type="EMBL" id="KKE85500.1"/>
    </source>
</evidence>
<dbReference type="PATRIC" id="fig|1129367.4.peg.441"/>
<evidence type="ECO:0000313" key="2">
    <source>
        <dbReference type="Proteomes" id="UP000033434"/>
    </source>
</evidence>
<dbReference type="RefSeq" id="WP_046354321.1">
    <property type="nucleotide sequence ID" value="NZ_AUXW01000025.1"/>
</dbReference>
<reference evidence="1 2" key="1">
    <citation type="journal article" date="2015" name="BMC Genomics">
        <title>Genome mining reveals unlocked bioactive potential of marine Gram-negative bacteria.</title>
        <authorList>
            <person name="Machado H."/>
            <person name="Sonnenschein E.C."/>
            <person name="Melchiorsen J."/>
            <person name="Gram L."/>
        </authorList>
    </citation>
    <scope>NUCLEOTIDE SEQUENCE [LARGE SCALE GENOMIC DNA]</scope>
    <source>
        <strain evidence="1 2">S4054</strain>
    </source>
</reference>
<comment type="caution">
    <text evidence="1">The sequence shown here is derived from an EMBL/GenBank/DDBJ whole genome shotgun (WGS) entry which is preliminary data.</text>
</comment>
<gene>
    <name evidence="1" type="ORF">N479_25710</name>
</gene>
<name>A0A0F6AH03_9GAMM</name>